<keyword evidence="4" id="KW-0963">Cytoplasm</keyword>
<dbReference type="CDD" id="cd08334">
    <property type="entry name" value="DED_Caspase_8_10_r2"/>
    <property type="match status" value="1"/>
</dbReference>
<evidence type="ECO:0000256" key="11">
    <source>
        <dbReference type="ARBA" id="ARBA00023145"/>
    </source>
</evidence>
<dbReference type="FunFam" id="1.10.533.10:FF:000016">
    <property type="entry name" value="CASP8 and FADD-like apoptosis regulator"/>
    <property type="match status" value="1"/>
</dbReference>
<dbReference type="EC" id="3.4.22.61" evidence="14"/>
<evidence type="ECO:0000256" key="1">
    <source>
        <dbReference type="ARBA" id="ARBA00004123"/>
    </source>
</evidence>
<dbReference type="GO" id="GO:0032991">
    <property type="term" value="C:protein-containing complex"/>
    <property type="evidence" value="ECO:0007669"/>
    <property type="project" value="UniProtKB-ARBA"/>
</dbReference>
<dbReference type="Proteomes" id="UP000694397">
    <property type="component" value="Chromosome 12"/>
</dbReference>
<keyword evidence="22" id="KW-1185">Reference proteome</keyword>
<dbReference type="PRINTS" id="PR00376">
    <property type="entry name" value="IL1BCENZYME"/>
</dbReference>
<dbReference type="SMART" id="SM00115">
    <property type="entry name" value="CASc"/>
    <property type="match status" value="1"/>
</dbReference>
<dbReference type="GeneID" id="108920617"/>
<dbReference type="InterPro" id="IPR001875">
    <property type="entry name" value="DED_dom"/>
</dbReference>
<sequence>MDFQMLLLQLDEALAKADVQALAFLCTDLLSKDLSDVSSVSELLFLLQTRDLLSPHETSLLTELLHILKRQSLTRQLALPSRLPEPRFISSYREMLFDLSENITVDDLRTIKFLLHDTLPRRKLDESTTMLKLLMEMEKEDLLSSSNLETLEKVVKRVCPSLGGKISRYMQLMGPTEPPRVQETGVSEKWPELEEGPPTSQISSLTLGTFDSLDARPEISRSQSLTSSSDTKEMGYGSVYSHHVSYTSSPEQNFSHVLEEQLFEASVTSSYNEEVKLEAYAMNREKSGFCLIINNYNFSSSKINLKNREGTLTDTKNLEAVFQWLGFETHVKQDFSRQQILTLLWDFGGKDHTNMDCFVCCVLSHGVPGGVYGVDGAEVRLSELLQPFSAHHCTSLQQKPKLFFIQACQGIQEQKAVFLQSDGPLGVTSDAFVPLESFPTDADFLLGMATVPNFVSFRDKKQGTWYIRSLCQKLLLLVPRGIDLLSILTEVNNDVSNMTDSKGTKKQMPQPAYSLRKKVIFPKPKNPRPMLD</sequence>
<reference evidence="21 22" key="1">
    <citation type="submission" date="2019-04" db="EMBL/GenBank/DDBJ databases">
        <authorList>
            <consortium name="Wellcome Sanger Institute Data Sharing"/>
        </authorList>
    </citation>
    <scope>NUCLEOTIDE SEQUENCE [LARGE SCALE GENOMIC DNA]</scope>
</reference>
<dbReference type="PROSITE" id="PS50207">
    <property type="entry name" value="CASPASE_P10"/>
    <property type="match status" value="1"/>
</dbReference>
<dbReference type="PROSITE" id="PS50168">
    <property type="entry name" value="DED"/>
    <property type="match status" value="2"/>
</dbReference>
<dbReference type="Pfam" id="PF01335">
    <property type="entry name" value="DED"/>
    <property type="match status" value="2"/>
</dbReference>
<dbReference type="OrthoDB" id="6114029at2759"/>
<dbReference type="Gene3D" id="3.40.50.1460">
    <property type="match status" value="1"/>
</dbReference>
<name>A0A8C9SVT1_SCLFO</name>
<dbReference type="SUPFAM" id="SSF47986">
    <property type="entry name" value="DEATH domain"/>
    <property type="match status" value="2"/>
</dbReference>
<keyword evidence="6" id="KW-0645">Protease</keyword>
<keyword evidence="12" id="KW-0539">Nucleus</keyword>
<keyword evidence="5" id="KW-0597">Phosphoprotein</keyword>
<dbReference type="PROSITE" id="PS01121">
    <property type="entry name" value="CASPASE_HIS"/>
    <property type="match status" value="1"/>
</dbReference>
<dbReference type="FunFam" id="3.40.50.1460:FF:000008">
    <property type="entry name" value="caspase-8 isoform X1"/>
    <property type="match status" value="1"/>
</dbReference>
<dbReference type="InterPro" id="IPR011029">
    <property type="entry name" value="DEATH-like_dom_sf"/>
</dbReference>
<dbReference type="InterPro" id="IPR016129">
    <property type="entry name" value="Caspase_his_AS"/>
</dbReference>
<dbReference type="PANTHER" id="PTHR48169">
    <property type="entry name" value="DED DOMAIN-CONTAINING PROTEIN"/>
    <property type="match status" value="1"/>
</dbReference>
<dbReference type="GO" id="GO:0051604">
    <property type="term" value="P:protein maturation"/>
    <property type="evidence" value="ECO:0007669"/>
    <property type="project" value="UniProtKB-ARBA"/>
</dbReference>
<evidence type="ECO:0000256" key="4">
    <source>
        <dbReference type="ARBA" id="ARBA00022490"/>
    </source>
</evidence>
<evidence type="ECO:0000256" key="6">
    <source>
        <dbReference type="ARBA" id="ARBA00022670"/>
    </source>
</evidence>
<feature type="domain" description="DED" evidence="18">
    <location>
        <begin position="2"/>
        <end position="79"/>
    </location>
</feature>
<dbReference type="InterPro" id="IPR015917">
    <property type="entry name" value="Pept_C14A"/>
</dbReference>
<protein>
    <recommendedName>
        <fullName evidence="15">Caspase-8</fullName>
        <ecNumber evidence="14">3.4.22.61</ecNumber>
    </recommendedName>
</protein>
<dbReference type="AlphaFoldDB" id="A0A8C9SVT1"/>
<evidence type="ECO:0000256" key="2">
    <source>
        <dbReference type="ARBA" id="ARBA00004496"/>
    </source>
</evidence>
<evidence type="ECO:0000256" key="8">
    <source>
        <dbReference type="ARBA" id="ARBA00022737"/>
    </source>
</evidence>
<feature type="region of interest" description="Disordered" evidence="17">
    <location>
        <begin position="174"/>
        <end position="205"/>
    </location>
</feature>
<dbReference type="InterPro" id="IPR002138">
    <property type="entry name" value="Pept_C14_p10"/>
</dbReference>
<dbReference type="SUPFAM" id="SSF52129">
    <property type="entry name" value="Caspase-like"/>
    <property type="match status" value="1"/>
</dbReference>
<dbReference type="GO" id="GO:0005886">
    <property type="term" value="C:plasma membrane"/>
    <property type="evidence" value="ECO:0007669"/>
    <property type="project" value="UniProtKB-ARBA"/>
</dbReference>
<evidence type="ECO:0000313" key="21">
    <source>
        <dbReference type="Ensembl" id="ENSSFOP00015039298.1"/>
    </source>
</evidence>
<evidence type="ECO:0000313" key="22">
    <source>
        <dbReference type="Proteomes" id="UP000694397"/>
    </source>
</evidence>
<evidence type="ECO:0000256" key="12">
    <source>
        <dbReference type="ARBA" id="ARBA00023242"/>
    </source>
</evidence>
<keyword evidence="7" id="KW-0053">Apoptosis</keyword>
<evidence type="ECO:0000256" key="7">
    <source>
        <dbReference type="ARBA" id="ARBA00022703"/>
    </source>
</evidence>
<comment type="subcellular location">
    <subcellularLocation>
        <location evidence="2">Cytoplasm</location>
    </subcellularLocation>
    <subcellularLocation>
        <location evidence="1">Nucleus</location>
    </subcellularLocation>
</comment>
<dbReference type="GeneTree" id="ENSGT00940000160994"/>
<feature type="domain" description="DED" evidence="18">
    <location>
        <begin position="91"/>
        <end position="158"/>
    </location>
</feature>
<dbReference type="InterPro" id="IPR011600">
    <property type="entry name" value="Pept_C14_caspase"/>
</dbReference>
<reference evidence="21" key="3">
    <citation type="submission" date="2025-09" db="UniProtKB">
        <authorList>
            <consortium name="Ensembl"/>
        </authorList>
    </citation>
    <scope>IDENTIFICATION</scope>
</reference>
<evidence type="ECO:0000256" key="10">
    <source>
        <dbReference type="ARBA" id="ARBA00022807"/>
    </source>
</evidence>
<organism evidence="21 22">
    <name type="scientific">Scleropages formosus</name>
    <name type="common">Asian bonytongue</name>
    <name type="synonym">Osteoglossum formosum</name>
    <dbReference type="NCBI Taxonomy" id="113540"/>
    <lineage>
        <taxon>Eukaryota</taxon>
        <taxon>Metazoa</taxon>
        <taxon>Chordata</taxon>
        <taxon>Craniata</taxon>
        <taxon>Vertebrata</taxon>
        <taxon>Euteleostomi</taxon>
        <taxon>Actinopterygii</taxon>
        <taxon>Neopterygii</taxon>
        <taxon>Teleostei</taxon>
        <taxon>Osteoglossocephala</taxon>
        <taxon>Osteoglossomorpha</taxon>
        <taxon>Osteoglossiformes</taxon>
        <taxon>Osteoglossidae</taxon>
        <taxon>Scleropages</taxon>
    </lineage>
</organism>
<reference evidence="21" key="2">
    <citation type="submission" date="2025-08" db="UniProtKB">
        <authorList>
            <consortium name="Ensembl"/>
        </authorList>
    </citation>
    <scope>IDENTIFICATION</scope>
</reference>
<keyword evidence="10" id="KW-0788">Thiol protease</keyword>
<dbReference type="RefSeq" id="XP_018585022.2">
    <property type="nucleotide sequence ID" value="XM_018729506.2"/>
</dbReference>
<evidence type="ECO:0000259" key="20">
    <source>
        <dbReference type="PROSITE" id="PS50208"/>
    </source>
</evidence>
<accession>A0A8C9SVT1</accession>
<evidence type="ECO:0000256" key="5">
    <source>
        <dbReference type="ARBA" id="ARBA00022553"/>
    </source>
</evidence>
<dbReference type="GO" id="GO:0043065">
    <property type="term" value="P:positive regulation of apoptotic process"/>
    <property type="evidence" value="ECO:0007669"/>
    <property type="project" value="UniProtKB-ARBA"/>
</dbReference>
<feature type="domain" description="Caspase family p20" evidence="20">
    <location>
        <begin position="286"/>
        <end position="412"/>
    </location>
</feature>
<dbReference type="Gene3D" id="1.10.533.10">
    <property type="entry name" value="Death Domain, Fas"/>
    <property type="match status" value="2"/>
</dbReference>
<keyword evidence="9" id="KW-0378">Hydrolase</keyword>
<dbReference type="GO" id="GO:0006508">
    <property type="term" value="P:proteolysis"/>
    <property type="evidence" value="ECO:0007669"/>
    <property type="project" value="UniProtKB-KW"/>
</dbReference>
<dbReference type="GO" id="GO:0004197">
    <property type="term" value="F:cysteine-type endopeptidase activity"/>
    <property type="evidence" value="ECO:0007669"/>
    <property type="project" value="InterPro"/>
</dbReference>
<keyword evidence="11" id="KW-0865">Zymogen</keyword>
<evidence type="ECO:0000259" key="19">
    <source>
        <dbReference type="PROSITE" id="PS50207"/>
    </source>
</evidence>
<evidence type="ECO:0000259" key="18">
    <source>
        <dbReference type="PROSITE" id="PS50168"/>
    </source>
</evidence>
<dbReference type="RefSeq" id="XP_018585023.2">
    <property type="nucleotide sequence ID" value="XM_018729507.2"/>
</dbReference>
<evidence type="ECO:0000256" key="17">
    <source>
        <dbReference type="SAM" id="MobiDB-lite"/>
    </source>
</evidence>
<dbReference type="PANTHER" id="PTHR48169:SF7">
    <property type="entry name" value="CASPASE 10"/>
    <property type="match status" value="1"/>
</dbReference>
<dbReference type="PROSITE" id="PS50208">
    <property type="entry name" value="CASPASE_P20"/>
    <property type="match status" value="1"/>
</dbReference>
<dbReference type="GO" id="GO:0005634">
    <property type="term" value="C:nucleus"/>
    <property type="evidence" value="ECO:0007669"/>
    <property type="project" value="UniProtKB-SubCell"/>
</dbReference>
<feature type="domain" description="Caspase family p10" evidence="19">
    <location>
        <begin position="434"/>
        <end position="523"/>
    </location>
</feature>
<dbReference type="SMART" id="SM00031">
    <property type="entry name" value="DED"/>
    <property type="match status" value="2"/>
</dbReference>
<dbReference type="InterPro" id="IPR001309">
    <property type="entry name" value="Pept_C14_p20"/>
</dbReference>
<gene>
    <name evidence="21" type="primary">CASP10</name>
    <name evidence="21" type="synonym">casp10</name>
</gene>
<comment type="similarity">
    <text evidence="3 16">Belongs to the peptidase C14A family.</text>
</comment>
<dbReference type="Ensembl" id="ENSSFOT00015069076.1">
    <property type="protein sequence ID" value="ENSSFOP00015039298.1"/>
    <property type="gene ID" value="ENSSFOG00015030722.1"/>
</dbReference>
<keyword evidence="8" id="KW-0677">Repeat</keyword>
<evidence type="ECO:0000256" key="15">
    <source>
        <dbReference type="ARBA" id="ARBA00068172"/>
    </source>
</evidence>
<dbReference type="InterPro" id="IPR033139">
    <property type="entry name" value="Caspase_cys_AS"/>
</dbReference>
<dbReference type="CDD" id="cd00032">
    <property type="entry name" value="CASc"/>
    <property type="match status" value="1"/>
</dbReference>
<evidence type="ECO:0000256" key="3">
    <source>
        <dbReference type="ARBA" id="ARBA00010134"/>
    </source>
</evidence>
<evidence type="ECO:0000256" key="14">
    <source>
        <dbReference type="ARBA" id="ARBA00066479"/>
    </source>
</evidence>
<dbReference type="PROSITE" id="PS01122">
    <property type="entry name" value="CASPASE_CYS"/>
    <property type="match status" value="1"/>
</dbReference>
<evidence type="ECO:0000256" key="9">
    <source>
        <dbReference type="ARBA" id="ARBA00022801"/>
    </source>
</evidence>
<evidence type="ECO:0000256" key="13">
    <source>
        <dbReference type="ARBA" id="ARBA00051626"/>
    </source>
</evidence>
<proteinExistence type="inferred from homology"/>
<evidence type="ECO:0000256" key="16">
    <source>
        <dbReference type="RuleBase" id="RU003971"/>
    </source>
</evidence>
<dbReference type="GO" id="GO:0005737">
    <property type="term" value="C:cytoplasm"/>
    <property type="evidence" value="ECO:0007669"/>
    <property type="project" value="UniProtKB-SubCell"/>
</dbReference>
<comment type="catalytic activity">
    <reaction evidence="13">
        <text>Strict requirement for Asp at position P1 and has a preferred cleavage sequence of (Leu/Asp/Val)-Glu-Thr-Asp-|-(Gly/Ser/Ala).</text>
        <dbReference type="EC" id="3.4.22.61"/>
    </reaction>
</comment>
<dbReference type="GO" id="GO:0006915">
    <property type="term" value="P:apoptotic process"/>
    <property type="evidence" value="ECO:0007669"/>
    <property type="project" value="UniProtKB-KW"/>
</dbReference>
<dbReference type="Pfam" id="PF00656">
    <property type="entry name" value="Peptidase_C14"/>
    <property type="match status" value="1"/>
</dbReference>
<dbReference type="InterPro" id="IPR029030">
    <property type="entry name" value="Caspase-like_dom_sf"/>
</dbReference>